<name>A0AB39JEA3_9VIRU</name>
<protein>
    <submittedName>
        <fullName evidence="1">Uncharacterized protein</fullName>
    </submittedName>
</protein>
<organism evidence="1">
    <name type="scientific">Florenciella sp. virus SA2</name>
    <dbReference type="NCBI Taxonomy" id="3240092"/>
    <lineage>
        <taxon>Viruses</taxon>
    </lineage>
</organism>
<sequence length="303" mass="33843">MSYGSDKIDRFKTALDNYVTNKSVYDNNMNYYKDVFNTLKNMDNSIENKLYNSDDTYYILINDCILKEVDKYEINCNDSISATITLNNGIIYDITGSSDGSSDKSCLYLGKIENGKEVTCSDITGINKIQRVGLTEYDLSNTVLGNDVLETTSKVTPDITTNAECSKEDVYRCHNYAQLSGSNNYGLYSTIDESSNCNCVTNVSDYGLAEPYSTVNINKFGKGSYLMTLMDGRPYILNSQNYSDNFNELYTVNDEKTVLIDDTIMSLDDERCNAFAGSGITDINVSLDELKSRCINLANNSSE</sequence>
<evidence type="ECO:0000313" key="1">
    <source>
        <dbReference type="EMBL" id="XDO02195.1"/>
    </source>
</evidence>
<reference evidence="1" key="1">
    <citation type="submission" date="2024-03" db="EMBL/GenBank/DDBJ databases">
        <title>Eukaryotic viruses encode the ribosomal protein eL40.</title>
        <authorList>
            <person name="Thomy J."/>
            <person name="Schvarcz C.R."/>
            <person name="McBeain K.A."/>
            <person name="Edwards K.F."/>
            <person name="Steward G.F."/>
        </authorList>
    </citation>
    <scope>NUCLEOTIDE SEQUENCE</scope>
    <source>
        <strain evidence="1">FloV-SA2</strain>
    </source>
</reference>
<proteinExistence type="predicted"/>
<accession>A0AB39JEA3</accession>
<gene>
    <name evidence="1" type="ORF">FloV-SA2_00377</name>
</gene>
<dbReference type="EMBL" id="PP542043">
    <property type="protein sequence ID" value="XDO02195.1"/>
    <property type="molecule type" value="Genomic_DNA"/>
</dbReference>